<dbReference type="PROSITE" id="PS51294">
    <property type="entry name" value="HTH_MYB"/>
    <property type="match status" value="2"/>
</dbReference>
<evidence type="ECO:0000256" key="4">
    <source>
        <dbReference type="ARBA" id="ARBA00023125"/>
    </source>
</evidence>
<dbReference type="InterPro" id="IPR017930">
    <property type="entry name" value="Myb_dom"/>
</dbReference>
<evidence type="ECO:0000256" key="6">
    <source>
        <dbReference type="ARBA" id="ARBA00023242"/>
    </source>
</evidence>
<proteinExistence type="predicted"/>
<dbReference type="PROSITE" id="PS50090">
    <property type="entry name" value="MYB_LIKE"/>
    <property type="match status" value="2"/>
</dbReference>
<evidence type="ECO:0000313" key="11">
    <source>
        <dbReference type="Proteomes" id="UP000825935"/>
    </source>
</evidence>
<keyword evidence="5" id="KW-0804">Transcription</keyword>
<evidence type="ECO:0000259" key="8">
    <source>
        <dbReference type="PROSITE" id="PS50090"/>
    </source>
</evidence>
<dbReference type="FunFam" id="1.10.10.60:FF:000158">
    <property type="entry name" value="MYB transcription factor"/>
    <property type="match status" value="1"/>
</dbReference>
<dbReference type="InterPro" id="IPR051953">
    <property type="entry name" value="Plant_SW-associated_TFs"/>
</dbReference>
<dbReference type="PANTHER" id="PTHR47997">
    <property type="entry name" value="MYB DOMAIN PROTEIN 55"/>
    <property type="match status" value="1"/>
</dbReference>
<keyword evidence="2" id="KW-0677">Repeat</keyword>
<dbReference type="InterPro" id="IPR009057">
    <property type="entry name" value="Homeodomain-like_sf"/>
</dbReference>
<reference evidence="10" key="1">
    <citation type="submission" date="2021-08" db="EMBL/GenBank/DDBJ databases">
        <title>WGS assembly of Ceratopteris richardii.</title>
        <authorList>
            <person name="Marchant D.B."/>
            <person name="Chen G."/>
            <person name="Jenkins J."/>
            <person name="Shu S."/>
            <person name="Leebens-Mack J."/>
            <person name="Grimwood J."/>
            <person name="Schmutz J."/>
            <person name="Soltis P."/>
            <person name="Soltis D."/>
            <person name="Chen Z.-H."/>
        </authorList>
    </citation>
    <scope>NUCLEOTIDE SEQUENCE</scope>
    <source>
        <strain evidence="10">Whitten #5841</strain>
        <tissue evidence="10">Leaf</tissue>
    </source>
</reference>
<keyword evidence="3" id="KW-0805">Transcription regulation</keyword>
<evidence type="ECO:0000313" key="10">
    <source>
        <dbReference type="EMBL" id="KAH7297579.1"/>
    </source>
</evidence>
<feature type="compositionally biased region" description="Polar residues" evidence="7">
    <location>
        <begin position="140"/>
        <end position="155"/>
    </location>
</feature>
<evidence type="ECO:0000256" key="2">
    <source>
        <dbReference type="ARBA" id="ARBA00022737"/>
    </source>
</evidence>
<evidence type="ECO:0000259" key="9">
    <source>
        <dbReference type="PROSITE" id="PS51294"/>
    </source>
</evidence>
<feature type="domain" description="Myb-like" evidence="8">
    <location>
        <begin position="63"/>
        <end position="113"/>
    </location>
</feature>
<feature type="region of interest" description="Disordered" evidence="7">
    <location>
        <begin position="129"/>
        <end position="155"/>
    </location>
</feature>
<comment type="caution">
    <text evidence="10">The sequence shown here is derived from an EMBL/GenBank/DDBJ whole genome shotgun (WGS) entry which is preliminary data.</text>
</comment>
<dbReference type="OrthoDB" id="2143914at2759"/>
<keyword evidence="11" id="KW-1185">Reference proteome</keyword>
<gene>
    <name evidence="10" type="ORF">KP509_25G002200</name>
</gene>
<dbReference type="EMBL" id="CM035430">
    <property type="protein sequence ID" value="KAH7297579.1"/>
    <property type="molecule type" value="Genomic_DNA"/>
</dbReference>
<dbReference type="AlphaFoldDB" id="A0A8T2RMB8"/>
<evidence type="ECO:0000256" key="3">
    <source>
        <dbReference type="ARBA" id="ARBA00023015"/>
    </source>
</evidence>
<evidence type="ECO:0000256" key="7">
    <source>
        <dbReference type="SAM" id="MobiDB-lite"/>
    </source>
</evidence>
<dbReference type="CDD" id="cd00167">
    <property type="entry name" value="SANT"/>
    <property type="match status" value="2"/>
</dbReference>
<organism evidence="10 11">
    <name type="scientific">Ceratopteris richardii</name>
    <name type="common">Triangle waterfern</name>
    <dbReference type="NCBI Taxonomy" id="49495"/>
    <lineage>
        <taxon>Eukaryota</taxon>
        <taxon>Viridiplantae</taxon>
        <taxon>Streptophyta</taxon>
        <taxon>Embryophyta</taxon>
        <taxon>Tracheophyta</taxon>
        <taxon>Polypodiopsida</taxon>
        <taxon>Polypodiidae</taxon>
        <taxon>Polypodiales</taxon>
        <taxon>Pteridineae</taxon>
        <taxon>Pteridaceae</taxon>
        <taxon>Parkerioideae</taxon>
        <taxon>Ceratopteris</taxon>
    </lineage>
</organism>
<feature type="domain" description="HTH myb-type" evidence="9">
    <location>
        <begin position="67"/>
        <end position="117"/>
    </location>
</feature>
<dbReference type="Gene3D" id="1.10.10.60">
    <property type="entry name" value="Homeodomain-like"/>
    <property type="match status" value="2"/>
</dbReference>
<keyword evidence="6" id="KW-0539">Nucleus</keyword>
<feature type="domain" description="Myb-like" evidence="8">
    <location>
        <begin position="10"/>
        <end position="62"/>
    </location>
</feature>
<dbReference type="GO" id="GO:0005634">
    <property type="term" value="C:nucleus"/>
    <property type="evidence" value="ECO:0007669"/>
    <property type="project" value="UniProtKB-SubCell"/>
</dbReference>
<accession>A0A8T2RMB8</accession>
<dbReference type="Pfam" id="PF00249">
    <property type="entry name" value="Myb_DNA-binding"/>
    <property type="match status" value="2"/>
</dbReference>
<name>A0A8T2RMB8_CERRI</name>
<dbReference type="SMART" id="SM00717">
    <property type="entry name" value="SANT"/>
    <property type="match status" value="2"/>
</dbReference>
<protein>
    <submittedName>
        <fullName evidence="10">Uncharacterized protein</fullName>
    </submittedName>
</protein>
<dbReference type="InterPro" id="IPR001005">
    <property type="entry name" value="SANT/Myb"/>
</dbReference>
<dbReference type="Proteomes" id="UP000825935">
    <property type="component" value="Chromosome 25"/>
</dbReference>
<evidence type="ECO:0000256" key="5">
    <source>
        <dbReference type="ARBA" id="ARBA00023163"/>
    </source>
</evidence>
<sequence length="433" mass="49287">MANTHKCCQKQKLKRGLWSPEEDEKLLNCISKYGPGSWSSIPALAGIQRCGKSCRLRWINYLRPDLKRGSFSAAEEKRITELHAVYGNKWSRIAAHLPGRTDNEIKNLWNSCLKKRVEMKIAQNKRFTNNVPSVPDASKSDQSVTPHQVFKPSSSCHPSMPMFPFSNMEISLAEQVEDNTIPTNGSVIGLLNEDNRLDHSSLGNEQIMRNCEFQHSKLCQKSFDNQHYFHSQPVADQEPDQFLVELAQKPEYNEPQSQEVVDQLIMLSYFHVGSHDDTAENIERIMHMQFPASTDAQYKPDFLLQCIACESNEVYDTTGTCSSMENCVTSCSFRTDLCDSGYESYLYCLATEWNTEKNDYDRSLLSRKENRATLSGTDVESGLLQLHDVQLEGRSPSTTCSDNTSMMFPCLESGDMEYWLEDASTRDELYAFS</sequence>
<comment type="subcellular location">
    <subcellularLocation>
        <location evidence="1">Nucleus</location>
    </subcellularLocation>
</comment>
<dbReference type="GO" id="GO:0003677">
    <property type="term" value="F:DNA binding"/>
    <property type="evidence" value="ECO:0007669"/>
    <property type="project" value="UniProtKB-KW"/>
</dbReference>
<feature type="domain" description="HTH myb-type" evidence="9">
    <location>
        <begin position="10"/>
        <end position="66"/>
    </location>
</feature>
<dbReference type="SUPFAM" id="SSF46689">
    <property type="entry name" value="Homeodomain-like"/>
    <property type="match status" value="1"/>
</dbReference>
<evidence type="ECO:0000256" key="1">
    <source>
        <dbReference type="ARBA" id="ARBA00004123"/>
    </source>
</evidence>
<keyword evidence="4" id="KW-0238">DNA-binding</keyword>